<protein>
    <submittedName>
        <fullName evidence="1">Uncharacterized protein</fullName>
    </submittedName>
</protein>
<evidence type="ECO:0000313" key="1">
    <source>
        <dbReference type="EMBL" id="GIY43236.1"/>
    </source>
</evidence>
<sequence>MGHHQECFFLSSHPHLCYLLRFTKQTTLFRRGPLESILSMKKIGRDAVEKAGRASTKDVIEARFTAGYPPDGLFNFTPQCHLRGAHRASLGTVLPAADPHSNRTLDGHTLQTELV</sequence>
<organism evidence="1 2">
    <name type="scientific">Caerostris darwini</name>
    <dbReference type="NCBI Taxonomy" id="1538125"/>
    <lineage>
        <taxon>Eukaryota</taxon>
        <taxon>Metazoa</taxon>
        <taxon>Ecdysozoa</taxon>
        <taxon>Arthropoda</taxon>
        <taxon>Chelicerata</taxon>
        <taxon>Arachnida</taxon>
        <taxon>Araneae</taxon>
        <taxon>Araneomorphae</taxon>
        <taxon>Entelegynae</taxon>
        <taxon>Araneoidea</taxon>
        <taxon>Araneidae</taxon>
        <taxon>Caerostris</taxon>
    </lineage>
</organism>
<evidence type="ECO:0000313" key="2">
    <source>
        <dbReference type="Proteomes" id="UP001054837"/>
    </source>
</evidence>
<comment type="caution">
    <text evidence="1">The sequence shown here is derived from an EMBL/GenBank/DDBJ whole genome shotgun (WGS) entry which is preliminary data.</text>
</comment>
<dbReference type="Proteomes" id="UP001054837">
    <property type="component" value="Unassembled WGS sequence"/>
</dbReference>
<proteinExistence type="predicted"/>
<accession>A0AAV4TCN5</accession>
<dbReference type="AlphaFoldDB" id="A0AAV4TCN5"/>
<gene>
    <name evidence="1" type="primary">AVEN_263756_1</name>
    <name evidence="1" type="ORF">CDAR_257431</name>
</gene>
<reference evidence="1 2" key="1">
    <citation type="submission" date="2021-06" db="EMBL/GenBank/DDBJ databases">
        <title>Caerostris darwini draft genome.</title>
        <authorList>
            <person name="Kono N."/>
            <person name="Arakawa K."/>
        </authorList>
    </citation>
    <scope>NUCLEOTIDE SEQUENCE [LARGE SCALE GENOMIC DNA]</scope>
</reference>
<dbReference type="EMBL" id="BPLQ01009319">
    <property type="protein sequence ID" value="GIY43236.1"/>
    <property type="molecule type" value="Genomic_DNA"/>
</dbReference>
<keyword evidence="2" id="KW-1185">Reference proteome</keyword>
<name>A0AAV4TCN5_9ARAC</name>